<feature type="signal peptide" evidence="3">
    <location>
        <begin position="1"/>
        <end position="35"/>
    </location>
</feature>
<keyword evidence="2" id="KW-1133">Transmembrane helix</keyword>
<protein>
    <recommendedName>
        <fullName evidence="6">Secreted protein</fullName>
    </recommendedName>
</protein>
<dbReference type="AlphaFoldDB" id="A0AAW9ST68"/>
<feature type="compositionally biased region" description="Acidic residues" evidence="1">
    <location>
        <begin position="190"/>
        <end position="210"/>
    </location>
</feature>
<keyword evidence="2" id="KW-0472">Membrane</keyword>
<evidence type="ECO:0000313" key="4">
    <source>
        <dbReference type="EMBL" id="MEO3716354.1"/>
    </source>
</evidence>
<name>A0AAW9ST68_CORAY</name>
<evidence type="ECO:0000256" key="2">
    <source>
        <dbReference type="SAM" id="Phobius"/>
    </source>
</evidence>
<feature type="region of interest" description="Disordered" evidence="1">
    <location>
        <begin position="757"/>
        <end position="792"/>
    </location>
</feature>
<evidence type="ECO:0000313" key="5">
    <source>
        <dbReference type="Proteomes" id="UP001223646"/>
    </source>
</evidence>
<gene>
    <name evidence="4" type="ORF">QP460_001945</name>
</gene>
<reference evidence="4" key="1">
    <citation type="submission" date="2023-05" db="EMBL/GenBank/DDBJ databases">
        <authorList>
            <person name="Du J."/>
        </authorList>
    </citation>
    <scope>NUCLEOTIDE SEQUENCE</scope>
    <source>
        <strain evidence="4">UMB1064</strain>
    </source>
</reference>
<feature type="compositionally biased region" description="Basic and acidic residues" evidence="1">
    <location>
        <begin position="778"/>
        <end position="787"/>
    </location>
</feature>
<accession>A0AAW9ST68</accession>
<feature type="transmembrane region" description="Helical" evidence="2">
    <location>
        <begin position="816"/>
        <end position="837"/>
    </location>
</feature>
<feature type="chain" id="PRO_5043891952" description="Secreted protein" evidence="3">
    <location>
        <begin position="36"/>
        <end position="845"/>
    </location>
</feature>
<reference evidence="4" key="2">
    <citation type="submission" date="2024-05" db="EMBL/GenBank/DDBJ databases">
        <authorList>
            <person name="Wolfe A."/>
        </authorList>
    </citation>
    <scope>NUCLEOTIDE SEQUENCE</scope>
    <source>
        <strain evidence="4">UMB1064</strain>
    </source>
</reference>
<keyword evidence="3" id="KW-0732">Signal</keyword>
<evidence type="ECO:0000256" key="1">
    <source>
        <dbReference type="SAM" id="MobiDB-lite"/>
    </source>
</evidence>
<evidence type="ECO:0000256" key="3">
    <source>
        <dbReference type="SAM" id="SignalP"/>
    </source>
</evidence>
<dbReference type="EMBL" id="JASOOY020000006">
    <property type="protein sequence ID" value="MEO3716354.1"/>
    <property type="molecule type" value="Genomic_DNA"/>
</dbReference>
<feature type="region of interest" description="Disordered" evidence="1">
    <location>
        <begin position="184"/>
        <end position="222"/>
    </location>
</feature>
<dbReference type="Proteomes" id="UP001223646">
    <property type="component" value="Unassembled WGS sequence"/>
</dbReference>
<proteinExistence type="predicted"/>
<evidence type="ECO:0008006" key="6">
    <source>
        <dbReference type="Google" id="ProtNLM"/>
    </source>
</evidence>
<dbReference type="RefSeq" id="WP_284827171.1">
    <property type="nucleotide sequence ID" value="NZ_JASOOY020000006.1"/>
</dbReference>
<comment type="caution">
    <text evidence="4">The sequence shown here is derived from an EMBL/GenBank/DDBJ whole genome shotgun (WGS) entry which is preliminary data.</text>
</comment>
<sequence>MFRLQLPRNVVRKVTAATAALILCLPTAVAPPAFAQDEQLWGSGTNRVGEQGPLRLSITSFTPHVAALHSTLTIKVQVHNTSNADISNVALRPQRAGALASSADARTILAEPESVFDVAGTFSAPIELKAGETREVTLSVPISAPAPEGLDITEAGTFPLLINANGQPEDDIDRLLAETRALLPVTDSQAAEDEPEPPAGDETDNDETDNSDAATRREPVPFSLIWPISQPVPVVGGETGDAPSSPNLILTDNSLAESLERGGRLDGLLTSLEKGFAGPDGERLRESTCIAIDPETLDAISRMTRDYWIGTSRPSPVESSPRLRDSWGNADDTNLTHMPASDNAADWLNRLHDLTQDTCTLSLPWGGTDASAVARVADQELSMEALAAGRQTIAKHLDVQTLPGIYLPAEGYVTSESAPLYSAATALNGTTPERAFEDRVDTGETMPPSPTPREAAQDTTVLVADNTAITADGQPLRPGHSGVLADGSRAFALSGALTASLAVTGRSPQTVAYSNLLGRYDFRIDSEAARMQTAIGTLFQSLTDSDAPRAAVVAAPPSGWDPRASDAEDFMAAVRKAVDANLAELTPLMDSITAAARDLDAGSVTPVDELADPAPVGEALVEKARIASREITDLTTIMSNDPNVALTRYEFTRPLRHDLLRSFTTLGRRNQLQSTNVQRRSEELSDQALVMTRRLRNSVTLVAPGGVYTRATQLSPIAVLARNGLPLPVPAFVRVGAGDSVMEEKYEAAIPAKGSVTVQFTPKSGDDAESTPATNAPEGDRPRDSGDNSHNLLLWLESPGGTPISQSVSISVQSGASVGVLAVVTLVIVTVGGFFAAKRSQYFRK</sequence>
<organism evidence="4 5">
    <name type="scientific">Corynebacterium amycolatum</name>
    <dbReference type="NCBI Taxonomy" id="43765"/>
    <lineage>
        <taxon>Bacteria</taxon>
        <taxon>Bacillati</taxon>
        <taxon>Actinomycetota</taxon>
        <taxon>Actinomycetes</taxon>
        <taxon>Mycobacteriales</taxon>
        <taxon>Corynebacteriaceae</taxon>
        <taxon>Corynebacterium</taxon>
    </lineage>
</organism>
<keyword evidence="2" id="KW-0812">Transmembrane</keyword>